<keyword evidence="6 8" id="KW-0472">Membrane</keyword>
<keyword evidence="7" id="KW-0813">Transport</keyword>
<dbReference type="Gene3D" id="3.30.420.270">
    <property type="match status" value="1"/>
</dbReference>
<keyword evidence="7" id="KW-0653">Protein transport</keyword>
<comment type="similarity">
    <text evidence="2 7">Belongs to the ExbD/TolR family.</text>
</comment>
<dbReference type="Pfam" id="PF02472">
    <property type="entry name" value="ExbD"/>
    <property type="match status" value="1"/>
</dbReference>
<evidence type="ECO:0000313" key="10">
    <source>
        <dbReference type="Proteomes" id="UP001526143"/>
    </source>
</evidence>
<keyword evidence="5 8" id="KW-1133">Transmembrane helix</keyword>
<protein>
    <submittedName>
        <fullName evidence="9">Biopolymer transporter ExbD</fullName>
    </submittedName>
</protein>
<keyword evidence="10" id="KW-1185">Reference proteome</keyword>
<comment type="subcellular location">
    <subcellularLocation>
        <location evidence="1">Cell membrane</location>
        <topology evidence="1">Single-pass membrane protein</topology>
    </subcellularLocation>
    <subcellularLocation>
        <location evidence="7">Cell membrane</location>
        <topology evidence="7">Single-pass type II membrane protein</topology>
    </subcellularLocation>
</comment>
<reference evidence="9 10" key="1">
    <citation type="submission" date="2022-10" db="EMBL/GenBank/DDBJ databases">
        <title>Identification of biosynthetic pathway for the production of the potent trypsin inhibitor radiosumin.</title>
        <authorList>
            <person name="Fewer D.P."/>
            <person name="Delbaje E."/>
            <person name="Ouyang X."/>
            <person name="Agostino P.D."/>
            <person name="Wahlsten M."/>
            <person name="Jokela J."/>
            <person name="Permi P."/>
            <person name="Haapaniemi E."/>
            <person name="Koistinen H."/>
        </authorList>
    </citation>
    <scope>NUCLEOTIDE SEQUENCE [LARGE SCALE GENOMIC DNA]</scope>
    <source>
        <strain evidence="9 10">NIES-515</strain>
    </source>
</reference>
<evidence type="ECO:0000256" key="4">
    <source>
        <dbReference type="ARBA" id="ARBA00022692"/>
    </source>
</evidence>
<evidence type="ECO:0000256" key="8">
    <source>
        <dbReference type="SAM" id="Phobius"/>
    </source>
</evidence>
<accession>A0ABT3AT16</accession>
<evidence type="ECO:0000256" key="1">
    <source>
        <dbReference type="ARBA" id="ARBA00004162"/>
    </source>
</evidence>
<dbReference type="PANTHER" id="PTHR30558:SF3">
    <property type="entry name" value="BIOPOLYMER TRANSPORT PROTEIN EXBD-RELATED"/>
    <property type="match status" value="1"/>
</dbReference>
<gene>
    <name evidence="9" type="ORF">OGM63_01770</name>
</gene>
<evidence type="ECO:0000256" key="2">
    <source>
        <dbReference type="ARBA" id="ARBA00005811"/>
    </source>
</evidence>
<dbReference type="PANTHER" id="PTHR30558">
    <property type="entry name" value="EXBD MEMBRANE COMPONENT OF PMF-DRIVEN MACROMOLECULE IMPORT SYSTEM"/>
    <property type="match status" value="1"/>
</dbReference>
<keyword evidence="3" id="KW-1003">Cell membrane</keyword>
<dbReference type="RefSeq" id="WP_263743779.1">
    <property type="nucleotide sequence ID" value="NZ_JAOWRF010000025.1"/>
</dbReference>
<dbReference type="EMBL" id="JAOWRF010000025">
    <property type="protein sequence ID" value="MCV3212266.1"/>
    <property type="molecule type" value="Genomic_DNA"/>
</dbReference>
<evidence type="ECO:0000256" key="6">
    <source>
        <dbReference type="ARBA" id="ARBA00023136"/>
    </source>
</evidence>
<evidence type="ECO:0000313" key="9">
    <source>
        <dbReference type="EMBL" id="MCV3212266.1"/>
    </source>
</evidence>
<evidence type="ECO:0000256" key="7">
    <source>
        <dbReference type="RuleBase" id="RU003879"/>
    </source>
</evidence>
<sequence length="134" mass="14699">MQLPDEPDIPPQINIVPMIDVIFAILTFFIMSTLFLTRQEGLPVNLPKATTSQQSQISPRITITIDSQAQVSLNKKPTTIDALTEQVRNLISTNPEAIVVINADETVAHGKVVAVMDKVRQVKGARLAIATQKQ</sequence>
<organism evidence="9 10">
    <name type="scientific">Plectonema radiosum NIES-515</name>
    <dbReference type="NCBI Taxonomy" id="2986073"/>
    <lineage>
        <taxon>Bacteria</taxon>
        <taxon>Bacillati</taxon>
        <taxon>Cyanobacteriota</taxon>
        <taxon>Cyanophyceae</taxon>
        <taxon>Oscillatoriophycideae</taxon>
        <taxon>Oscillatoriales</taxon>
        <taxon>Microcoleaceae</taxon>
        <taxon>Plectonema</taxon>
    </lineage>
</organism>
<keyword evidence="4 7" id="KW-0812">Transmembrane</keyword>
<proteinExistence type="inferred from homology"/>
<dbReference type="Proteomes" id="UP001526143">
    <property type="component" value="Unassembled WGS sequence"/>
</dbReference>
<name>A0ABT3AT16_9CYAN</name>
<evidence type="ECO:0000256" key="3">
    <source>
        <dbReference type="ARBA" id="ARBA00022475"/>
    </source>
</evidence>
<feature type="transmembrane region" description="Helical" evidence="8">
    <location>
        <begin position="15"/>
        <end position="36"/>
    </location>
</feature>
<evidence type="ECO:0000256" key="5">
    <source>
        <dbReference type="ARBA" id="ARBA00022989"/>
    </source>
</evidence>
<dbReference type="InterPro" id="IPR003400">
    <property type="entry name" value="ExbD"/>
</dbReference>
<comment type="caution">
    <text evidence="9">The sequence shown here is derived from an EMBL/GenBank/DDBJ whole genome shotgun (WGS) entry which is preliminary data.</text>
</comment>